<proteinExistence type="predicted"/>
<protein>
    <recommendedName>
        <fullName evidence="3">Carboxypeptidase-like protein</fullName>
    </recommendedName>
</protein>
<name>A0ABP8GNW3_9SPHI</name>
<keyword evidence="2" id="KW-1185">Reference proteome</keyword>
<reference evidence="2" key="1">
    <citation type="journal article" date="2019" name="Int. J. Syst. Evol. Microbiol.">
        <title>The Global Catalogue of Microorganisms (GCM) 10K type strain sequencing project: providing services to taxonomists for standard genome sequencing and annotation.</title>
        <authorList>
            <consortium name="The Broad Institute Genomics Platform"/>
            <consortium name="The Broad Institute Genome Sequencing Center for Infectious Disease"/>
            <person name="Wu L."/>
            <person name="Ma J."/>
        </authorList>
    </citation>
    <scope>NUCLEOTIDE SEQUENCE [LARGE SCALE GENOMIC DNA]</scope>
    <source>
        <strain evidence="2">JCM 17705</strain>
    </source>
</reference>
<dbReference type="EMBL" id="BAABFT010000008">
    <property type="protein sequence ID" value="GAA4327705.1"/>
    <property type="molecule type" value="Genomic_DNA"/>
</dbReference>
<accession>A0ABP8GNW3</accession>
<evidence type="ECO:0000313" key="2">
    <source>
        <dbReference type="Proteomes" id="UP001500582"/>
    </source>
</evidence>
<evidence type="ECO:0008006" key="3">
    <source>
        <dbReference type="Google" id="ProtNLM"/>
    </source>
</evidence>
<comment type="caution">
    <text evidence="1">The sequence shown here is derived from an EMBL/GenBank/DDBJ whole genome shotgun (WGS) entry which is preliminary data.</text>
</comment>
<organism evidence="1 2">
    <name type="scientific">Mucilaginibacter gynuensis</name>
    <dbReference type="NCBI Taxonomy" id="1302236"/>
    <lineage>
        <taxon>Bacteria</taxon>
        <taxon>Pseudomonadati</taxon>
        <taxon>Bacteroidota</taxon>
        <taxon>Sphingobacteriia</taxon>
        <taxon>Sphingobacteriales</taxon>
        <taxon>Sphingobacteriaceae</taxon>
        <taxon>Mucilaginibacter</taxon>
    </lineage>
</organism>
<dbReference type="InterPro" id="IPR008969">
    <property type="entry name" value="CarboxyPept-like_regulatory"/>
</dbReference>
<dbReference type="Pfam" id="PF13715">
    <property type="entry name" value="CarbopepD_reg_2"/>
    <property type="match status" value="1"/>
</dbReference>
<evidence type="ECO:0000313" key="1">
    <source>
        <dbReference type="EMBL" id="GAA4327705.1"/>
    </source>
</evidence>
<dbReference type="RefSeq" id="WP_345212064.1">
    <property type="nucleotide sequence ID" value="NZ_BAABFT010000008.1"/>
</dbReference>
<sequence>MKILQIITFLFLPLISTGQVTLMKGEVKDSQDSSKIAYATVSLLNANRAVSTETTGLFQLLVPKYSQIDTLLVSALGYKTILIPVSIFEKNPTIILEKKAHQSTFKKYTKSKQKEILNKFNASETNFYVGLSKYRHNFNYLQIAQKLKLKHKQAQLSSVNIERLVYSEYPNLFTPKVRFRIRIYDIDPTTLGPGAELTYKSIVINESGDKDMIKVNLSDYDIQIPSDCFFVAVEWLRIAYNECESHAFSSKDYSVTTSVRYKSVIDYLPPIGMSSKKGDEINTWALNFRNQWEIYTYFAPDLTDFAISAEVQ</sequence>
<dbReference type="SUPFAM" id="SSF49464">
    <property type="entry name" value="Carboxypeptidase regulatory domain-like"/>
    <property type="match status" value="1"/>
</dbReference>
<dbReference type="Gene3D" id="2.60.40.1120">
    <property type="entry name" value="Carboxypeptidase-like, regulatory domain"/>
    <property type="match status" value="1"/>
</dbReference>
<dbReference type="Proteomes" id="UP001500582">
    <property type="component" value="Unassembled WGS sequence"/>
</dbReference>
<gene>
    <name evidence="1" type="ORF">GCM10023149_31260</name>
</gene>